<accession>A0A2P6N411</accession>
<evidence type="ECO:0000259" key="8">
    <source>
        <dbReference type="Pfam" id="PF21237"/>
    </source>
</evidence>
<dbReference type="InterPro" id="IPR048742">
    <property type="entry name" value="Pus10_N_euk"/>
</dbReference>
<evidence type="ECO:0000259" key="9">
    <source>
        <dbReference type="Pfam" id="PF21238"/>
    </source>
</evidence>
<organism evidence="10 11">
    <name type="scientific">Planoprotostelium fungivorum</name>
    <dbReference type="NCBI Taxonomy" id="1890364"/>
    <lineage>
        <taxon>Eukaryota</taxon>
        <taxon>Amoebozoa</taxon>
        <taxon>Evosea</taxon>
        <taxon>Variosea</taxon>
        <taxon>Cavosteliida</taxon>
        <taxon>Cavosteliaceae</taxon>
        <taxon>Planoprotostelium</taxon>
    </lineage>
</organism>
<feature type="domain" description="Pus10 N-terminal eukaryotes" evidence="8">
    <location>
        <begin position="73"/>
        <end position="266"/>
    </location>
</feature>
<dbReference type="NCBIfam" id="TIGR01213">
    <property type="entry name" value="pseudo_Pus10arc"/>
    <property type="match status" value="1"/>
</dbReference>
<dbReference type="InterPro" id="IPR020103">
    <property type="entry name" value="PsdUridine_synth_cat_dom_sf"/>
</dbReference>
<evidence type="ECO:0000256" key="2">
    <source>
        <dbReference type="ARBA" id="ARBA00012787"/>
    </source>
</evidence>
<gene>
    <name evidence="10" type="ORF">PROFUN_13426</name>
</gene>
<dbReference type="FunFam" id="3.30.70.3190:FF:000001">
    <property type="entry name" value="tRNA pseudouridine synthase Pus10"/>
    <property type="match status" value="1"/>
</dbReference>
<protein>
    <recommendedName>
        <fullName evidence="2">tRNA pseudouridine(55) synthase</fullName>
        <ecNumber evidence="2">5.4.99.25</ecNumber>
    </recommendedName>
    <alternativeName>
        <fullName evidence="7">tRNA pseudouridine 55 synthase</fullName>
    </alternativeName>
    <alternativeName>
        <fullName evidence="5">tRNA pseudouridylate synthase</fullName>
    </alternativeName>
    <alternativeName>
        <fullName evidence="6">tRNA-uridine isomerase</fullName>
    </alternativeName>
</protein>
<dbReference type="PANTHER" id="PTHR21568:SF0">
    <property type="entry name" value="TRNA PSEUDOURIDINE SYNTHASE PUS10"/>
    <property type="match status" value="1"/>
</dbReference>
<dbReference type="EMBL" id="MDYQ01000210">
    <property type="protein sequence ID" value="PRP78687.1"/>
    <property type="molecule type" value="Genomic_DNA"/>
</dbReference>
<proteinExistence type="inferred from homology"/>
<dbReference type="EC" id="5.4.99.25" evidence="2"/>
<evidence type="ECO:0000313" key="11">
    <source>
        <dbReference type="Proteomes" id="UP000241769"/>
    </source>
</evidence>
<dbReference type="InterPro" id="IPR048741">
    <property type="entry name" value="Pus10-like_C"/>
</dbReference>
<dbReference type="GO" id="GO:0160148">
    <property type="term" value="F:tRNA pseudouridine(55) synthase activity"/>
    <property type="evidence" value="ECO:0007669"/>
    <property type="project" value="UniProtKB-EC"/>
</dbReference>
<dbReference type="SUPFAM" id="SSF55120">
    <property type="entry name" value="Pseudouridine synthase"/>
    <property type="match status" value="1"/>
</dbReference>
<dbReference type="GO" id="GO:0031119">
    <property type="term" value="P:tRNA pseudouridine synthesis"/>
    <property type="evidence" value="ECO:0007669"/>
    <property type="project" value="TreeGrafter"/>
</dbReference>
<dbReference type="Gene3D" id="1.10.10.2050">
    <property type="match status" value="1"/>
</dbReference>
<comment type="caution">
    <text evidence="10">The sequence shown here is derived from an EMBL/GenBank/DDBJ whole genome shotgun (WGS) entry which is preliminary data.</text>
</comment>
<keyword evidence="11" id="KW-1185">Reference proteome</keyword>
<evidence type="ECO:0000256" key="3">
    <source>
        <dbReference type="ARBA" id="ARBA00022694"/>
    </source>
</evidence>
<feature type="domain" description="Pus10-like C-terminal" evidence="9">
    <location>
        <begin position="277"/>
        <end position="512"/>
    </location>
</feature>
<name>A0A2P6N411_9EUKA</name>
<dbReference type="Gene3D" id="3.30.70.2510">
    <property type="match status" value="1"/>
</dbReference>
<evidence type="ECO:0000256" key="6">
    <source>
        <dbReference type="ARBA" id="ARBA00079393"/>
    </source>
</evidence>
<evidence type="ECO:0000256" key="7">
    <source>
        <dbReference type="ARBA" id="ARBA00083669"/>
    </source>
</evidence>
<dbReference type="Pfam" id="PF21238">
    <property type="entry name" value="Pus10_C"/>
    <property type="match status" value="1"/>
</dbReference>
<dbReference type="FunFam" id="3.30.70.2510:FF:000001">
    <property type="entry name" value="tRNA pseudouridine synthase Pus10"/>
    <property type="match status" value="1"/>
</dbReference>
<sequence length="537" mass="61264">MSDEVASQLTADIQVSPNYKYLPSILDVLSPTCCARCILRFTGVQAPHIYSKTEMITEPERKQLREGPLPGICSACLGLLEETMIGSARDPIQHRYEGKINEMLSQELTQTEAQFDDYTLAISLPPSLIIRQYSIWYLLRQRTQGFNGDVPIIVEIKECLKWTLGRFLQDHRKMEFKFQSNFTVTLIVKNESTNTEHEFLADMKEKEGLQKPKPQRLNKRRANGDNKKVMPEVSSNYVSKLLDDITFEKFKESSPIPPPPVTSECSLAVSLSHSPIYVAGRYIKYSRDISQSPWVIDGVRKTQFSVEEILAGPILPMFKAQGYKFMSAGREDSDVRMTGRGRPFVLEIENPKVTRVGDDVFRKIEHLHNSGAHSVESTLVKFVDLQIVPKGEVSKIKEGEQTKTKNYRALVWISRSMTDEELRAITERKDLVIDQKTPVRVLHRRTLAVRQKKIHSLGFERINEHFIYLDLHTESGTYIKEFVHGDLGRTQPSFTSLLGCQTDILELDVTSVNLDFPSQVSTEIPETTKAEIPHYLK</sequence>
<dbReference type="OrthoDB" id="271937at2759"/>
<evidence type="ECO:0000313" key="10">
    <source>
        <dbReference type="EMBL" id="PRP78687.1"/>
    </source>
</evidence>
<keyword evidence="3" id="KW-0819">tRNA processing</keyword>
<dbReference type="Pfam" id="PF21237">
    <property type="entry name" value="Pus10_N_euk"/>
    <property type="match status" value="1"/>
</dbReference>
<reference evidence="10 11" key="1">
    <citation type="journal article" date="2018" name="Genome Biol. Evol.">
        <title>Multiple Roots of Fruiting Body Formation in Amoebozoa.</title>
        <authorList>
            <person name="Hillmann F."/>
            <person name="Forbes G."/>
            <person name="Novohradska S."/>
            <person name="Ferling I."/>
            <person name="Riege K."/>
            <person name="Groth M."/>
            <person name="Westermann M."/>
            <person name="Marz M."/>
            <person name="Spaller T."/>
            <person name="Winckler T."/>
            <person name="Schaap P."/>
            <person name="Glockner G."/>
        </authorList>
    </citation>
    <scope>NUCLEOTIDE SEQUENCE [LARGE SCALE GENOMIC DNA]</scope>
    <source>
        <strain evidence="10 11">Jena</strain>
    </source>
</reference>
<keyword evidence="4" id="KW-0413">Isomerase</keyword>
<dbReference type="GO" id="GO:0003723">
    <property type="term" value="F:RNA binding"/>
    <property type="evidence" value="ECO:0007669"/>
    <property type="project" value="InterPro"/>
</dbReference>
<comment type="similarity">
    <text evidence="1">Belongs to the pseudouridine synthase Pus10 family.</text>
</comment>
<dbReference type="InterPro" id="IPR039894">
    <property type="entry name" value="Pus10-like"/>
</dbReference>
<evidence type="ECO:0000256" key="5">
    <source>
        <dbReference type="ARBA" id="ARBA00075270"/>
    </source>
</evidence>
<dbReference type="STRING" id="1890364.A0A2P6N411"/>
<dbReference type="Proteomes" id="UP000241769">
    <property type="component" value="Unassembled WGS sequence"/>
</dbReference>
<evidence type="ECO:0000256" key="4">
    <source>
        <dbReference type="ARBA" id="ARBA00023235"/>
    </source>
</evidence>
<dbReference type="Gene3D" id="3.30.70.3190">
    <property type="match status" value="1"/>
</dbReference>
<evidence type="ECO:0000256" key="1">
    <source>
        <dbReference type="ARBA" id="ARBA00009652"/>
    </source>
</evidence>
<dbReference type="InParanoid" id="A0A2P6N411"/>
<dbReference type="PANTHER" id="PTHR21568">
    <property type="entry name" value="TRNA PSEUDOURIDINE SYNTHASE PUS10"/>
    <property type="match status" value="1"/>
</dbReference>
<dbReference type="FunCoup" id="A0A2P6N411">
    <property type="interactions" value="391"/>
</dbReference>
<dbReference type="AlphaFoldDB" id="A0A2P6N411"/>